<proteinExistence type="predicted"/>
<organism evidence="1 2">
    <name type="scientific">Exidia glandulosa HHB12029</name>
    <dbReference type="NCBI Taxonomy" id="1314781"/>
    <lineage>
        <taxon>Eukaryota</taxon>
        <taxon>Fungi</taxon>
        <taxon>Dikarya</taxon>
        <taxon>Basidiomycota</taxon>
        <taxon>Agaricomycotina</taxon>
        <taxon>Agaricomycetes</taxon>
        <taxon>Auriculariales</taxon>
        <taxon>Exidiaceae</taxon>
        <taxon>Exidia</taxon>
    </lineage>
</organism>
<gene>
    <name evidence="1" type="ORF">EXIGLDRAFT_474967</name>
</gene>
<evidence type="ECO:0000313" key="2">
    <source>
        <dbReference type="Proteomes" id="UP000077266"/>
    </source>
</evidence>
<dbReference type="EMBL" id="KV425957">
    <property type="protein sequence ID" value="KZV95435.1"/>
    <property type="molecule type" value="Genomic_DNA"/>
</dbReference>
<evidence type="ECO:0000313" key="1">
    <source>
        <dbReference type="EMBL" id="KZV95435.1"/>
    </source>
</evidence>
<protein>
    <submittedName>
        <fullName evidence="1">Uncharacterized protein</fullName>
    </submittedName>
</protein>
<dbReference type="Gene3D" id="3.60.130.30">
    <property type="match status" value="1"/>
</dbReference>
<dbReference type="STRING" id="1314781.A0A165JWI4"/>
<accession>A0A165JWI4</accession>
<sequence>MQRRFPRMYERMQACVDWHQKDAEQRGAPFKPLFAPFLNCCVNAPSPEVGVERVTTRPHTDARNAGTFYCAFLTYWDKEWLSEHEWSFLAIWELGIIIACPRGAWVIYPSALLLHFNVRIVKCKKGEMPTPLNTEELHTQGKSRRGSIVFFTQATMISVTDERERIPALASYESAVAHCFPSMLSVDSLMDGLS</sequence>
<dbReference type="InParanoid" id="A0A165JWI4"/>
<dbReference type="OrthoDB" id="3266461at2759"/>
<keyword evidence="2" id="KW-1185">Reference proteome</keyword>
<name>A0A165JWI4_EXIGL</name>
<dbReference type="Proteomes" id="UP000077266">
    <property type="component" value="Unassembled WGS sequence"/>
</dbReference>
<reference evidence="1 2" key="1">
    <citation type="journal article" date="2016" name="Mol. Biol. Evol.">
        <title>Comparative Genomics of Early-Diverging Mushroom-Forming Fungi Provides Insights into the Origins of Lignocellulose Decay Capabilities.</title>
        <authorList>
            <person name="Nagy L.G."/>
            <person name="Riley R."/>
            <person name="Tritt A."/>
            <person name="Adam C."/>
            <person name="Daum C."/>
            <person name="Floudas D."/>
            <person name="Sun H."/>
            <person name="Yadav J.S."/>
            <person name="Pangilinan J."/>
            <person name="Larsson K.H."/>
            <person name="Matsuura K."/>
            <person name="Barry K."/>
            <person name="Labutti K."/>
            <person name="Kuo R."/>
            <person name="Ohm R.A."/>
            <person name="Bhattacharya S.S."/>
            <person name="Shirouzu T."/>
            <person name="Yoshinaga Y."/>
            <person name="Martin F.M."/>
            <person name="Grigoriev I.V."/>
            <person name="Hibbett D.S."/>
        </authorList>
    </citation>
    <scope>NUCLEOTIDE SEQUENCE [LARGE SCALE GENOMIC DNA]</scope>
    <source>
        <strain evidence="1 2">HHB12029</strain>
    </source>
</reference>
<dbReference type="AlphaFoldDB" id="A0A165JWI4"/>